<protein>
    <submittedName>
        <fullName evidence="2">Uncharacterized protein</fullName>
    </submittedName>
</protein>
<gene>
    <name evidence="2" type="ORF">Tci_357506</name>
</gene>
<comment type="caution">
    <text evidence="2">The sequence shown here is derived from an EMBL/GenBank/DDBJ whole genome shotgun (WGS) entry which is preliminary data.</text>
</comment>
<evidence type="ECO:0000256" key="1">
    <source>
        <dbReference type="SAM" id="MobiDB-lite"/>
    </source>
</evidence>
<evidence type="ECO:0000313" key="2">
    <source>
        <dbReference type="EMBL" id="GEX85531.1"/>
    </source>
</evidence>
<dbReference type="AlphaFoldDB" id="A0A699HC39"/>
<feature type="compositionally biased region" description="Polar residues" evidence="1">
    <location>
        <begin position="184"/>
        <end position="199"/>
    </location>
</feature>
<feature type="region of interest" description="Disordered" evidence="1">
    <location>
        <begin position="183"/>
        <end position="230"/>
    </location>
</feature>
<sequence>MNYLEEQIDGEAMINSIQNGDQPLPVIAQVSLAGNAHNAPPTLKDPKFWTAKEKKTRKIDRLARSLLIQGLPNDIYSLIDSNETGEQLIDTYLRYLQVINDLKKCGYKKDNYVNDASGYKKKAFMVHSDPLALVAEKTNVSKRKDKVVVSSNSEGSGSDDFSELKKITALLAKAFNRRKFYSKPTKNNLRTSSTSQSANKKQEFVKTVNKKVEKKDDEKKRDMSRKDKNEQVLLDEDQAWMESRSDLDQEINSNMVFMAQIEKVLSDSEASSSSADEKISENRVEKANQQSKDFENQNMDLQDKYDVLKNQVNTFKEKNNKFNEQIKVLNEKNDDLLDQTKLLKDQLQVKHVVIDTHVECHEKYAKLEASAMFDNDKQHRKQIADQ</sequence>
<feature type="region of interest" description="Disordered" evidence="1">
    <location>
        <begin position="267"/>
        <end position="297"/>
    </location>
</feature>
<proteinExistence type="predicted"/>
<feature type="compositionally biased region" description="Basic and acidic residues" evidence="1">
    <location>
        <begin position="275"/>
        <end position="286"/>
    </location>
</feature>
<accession>A0A699HC39</accession>
<reference evidence="2" key="1">
    <citation type="journal article" date="2019" name="Sci. Rep.">
        <title>Draft genome of Tanacetum cinerariifolium, the natural source of mosquito coil.</title>
        <authorList>
            <person name="Yamashiro T."/>
            <person name="Shiraishi A."/>
            <person name="Satake H."/>
            <person name="Nakayama K."/>
        </authorList>
    </citation>
    <scope>NUCLEOTIDE SEQUENCE</scope>
</reference>
<feature type="compositionally biased region" description="Basic and acidic residues" evidence="1">
    <location>
        <begin position="200"/>
        <end position="230"/>
    </location>
</feature>
<name>A0A699HC39_TANCI</name>
<dbReference type="EMBL" id="BKCJ010134611">
    <property type="protein sequence ID" value="GEX85531.1"/>
    <property type="molecule type" value="Genomic_DNA"/>
</dbReference>
<feature type="compositionally biased region" description="Polar residues" evidence="1">
    <location>
        <begin position="287"/>
        <end position="297"/>
    </location>
</feature>
<organism evidence="2">
    <name type="scientific">Tanacetum cinerariifolium</name>
    <name type="common">Dalmatian daisy</name>
    <name type="synonym">Chrysanthemum cinerariifolium</name>
    <dbReference type="NCBI Taxonomy" id="118510"/>
    <lineage>
        <taxon>Eukaryota</taxon>
        <taxon>Viridiplantae</taxon>
        <taxon>Streptophyta</taxon>
        <taxon>Embryophyta</taxon>
        <taxon>Tracheophyta</taxon>
        <taxon>Spermatophyta</taxon>
        <taxon>Magnoliopsida</taxon>
        <taxon>eudicotyledons</taxon>
        <taxon>Gunneridae</taxon>
        <taxon>Pentapetalae</taxon>
        <taxon>asterids</taxon>
        <taxon>campanulids</taxon>
        <taxon>Asterales</taxon>
        <taxon>Asteraceae</taxon>
        <taxon>Asteroideae</taxon>
        <taxon>Anthemideae</taxon>
        <taxon>Anthemidinae</taxon>
        <taxon>Tanacetum</taxon>
    </lineage>
</organism>